<dbReference type="OrthoDB" id="6702328at2759"/>
<keyword evidence="3" id="KW-1185">Reference proteome</keyword>
<feature type="chain" id="PRO_5040424302" evidence="1">
    <location>
        <begin position="19"/>
        <end position="140"/>
    </location>
</feature>
<gene>
    <name evidence="2" type="ORF">ACAOBT_LOCUS29233</name>
</gene>
<name>A0A9P0M7W8_ACAOB</name>
<dbReference type="AlphaFoldDB" id="A0A9P0M7W8"/>
<dbReference type="EMBL" id="CAKOFQ010007702">
    <property type="protein sequence ID" value="CAH2006695.1"/>
    <property type="molecule type" value="Genomic_DNA"/>
</dbReference>
<dbReference type="Pfam" id="PF01395">
    <property type="entry name" value="PBP_GOBP"/>
    <property type="match status" value="1"/>
</dbReference>
<keyword evidence="1" id="KW-0732">Signal</keyword>
<comment type="caution">
    <text evidence="2">The sequence shown here is derived from an EMBL/GenBank/DDBJ whole genome shotgun (WGS) entry which is preliminary data.</text>
</comment>
<dbReference type="CDD" id="cd23992">
    <property type="entry name" value="PBP_GOBP"/>
    <property type="match status" value="1"/>
</dbReference>
<evidence type="ECO:0000256" key="1">
    <source>
        <dbReference type="SAM" id="SignalP"/>
    </source>
</evidence>
<dbReference type="InterPro" id="IPR036728">
    <property type="entry name" value="PBP_GOBP_sf"/>
</dbReference>
<feature type="signal peptide" evidence="1">
    <location>
        <begin position="1"/>
        <end position="18"/>
    </location>
</feature>
<dbReference type="PANTHER" id="PTHR21364">
    <property type="entry name" value="GENERAL ODORANT-BINDING PROTEIN 19A"/>
    <property type="match status" value="1"/>
</dbReference>
<accession>A0A9P0M7W8</accession>
<dbReference type="SUPFAM" id="SSF47565">
    <property type="entry name" value="Insect pheromone/odorant-binding proteins"/>
    <property type="match status" value="1"/>
</dbReference>
<reference evidence="2" key="1">
    <citation type="submission" date="2022-03" db="EMBL/GenBank/DDBJ databases">
        <authorList>
            <person name="Sayadi A."/>
        </authorList>
    </citation>
    <scope>NUCLEOTIDE SEQUENCE</scope>
</reference>
<dbReference type="Gene3D" id="1.10.238.20">
    <property type="entry name" value="Pheromone/general odorant binding protein domain"/>
    <property type="match status" value="1"/>
</dbReference>
<evidence type="ECO:0000313" key="2">
    <source>
        <dbReference type="EMBL" id="CAH2006695.1"/>
    </source>
</evidence>
<dbReference type="InterPro" id="IPR006170">
    <property type="entry name" value="PBP/GOBP"/>
</dbReference>
<proteinExistence type="predicted"/>
<sequence length="140" mass="15717">MLHAYVVFLLAASHCAYAIMSTDDYSGKLKDMMKMLHDTCIVRSSMDESKVADMSGGKFPDDATMKKYISCLWTSTVITDSGSIDMDMVNEMCPPKIKEKGPKILQDCFDKNAGAPNLDDKLYSMTKCMYETNSEDFIIF</sequence>
<dbReference type="Proteomes" id="UP001152888">
    <property type="component" value="Unassembled WGS sequence"/>
</dbReference>
<dbReference type="GO" id="GO:0005549">
    <property type="term" value="F:odorant binding"/>
    <property type="evidence" value="ECO:0007669"/>
    <property type="project" value="InterPro"/>
</dbReference>
<organism evidence="2 3">
    <name type="scientific">Acanthoscelides obtectus</name>
    <name type="common">Bean weevil</name>
    <name type="synonym">Bruchus obtectus</name>
    <dbReference type="NCBI Taxonomy" id="200917"/>
    <lineage>
        <taxon>Eukaryota</taxon>
        <taxon>Metazoa</taxon>
        <taxon>Ecdysozoa</taxon>
        <taxon>Arthropoda</taxon>
        <taxon>Hexapoda</taxon>
        <taxon>Insecta</taxon>
        <taxon>Pterygota</taxon>
        <taxon>Neoptera</taxon>
        <taxon>Endopterygota</taxon>
        <taxon>Coleoptera</taxon>
        <taxon>Polyphaga</taxon>
        <taxon>Cucujiformia</taxon>
        <taxon>Chrysomeloidea</taxon>
        <taxon>Chrysomelidae</taxon>
        <taxon>Bruchinae</taxon>
        <taxon>Bruchini</taxon>
        <taxon>Acanthoscelides</taxon>
    </lineage>
</organism>
<protein>
    <submittedName>
        <fullName evidence="2">Uncharacterized protein</fullName>
    </submittedName>
</protein>
<evidence type="ECO:0000313" key="3">
    <source>
        <dbReference type="Proteomes" id="UP001152888"/>
    </source>
</evidence>
<dbReference type="PANTHER" id="PTHR21364:SF2">
    <property type="entry name" value="GENERAL ODORANT-BINDING PROTEIN 19A"/>
    <property type="match status" value="1"/>
</dbReference>